<dbReference type="InParanoid" id="A0A0C3AMC9"/>
<feature type="repeat" description="WD" evidence="3">
    <location>
        <begin position="235"/>
        <end position="276"/>
    </location>
</feature>
<dbReference type="PANTHER" id="PTHR44019:SF8">
    <property type="entry name" value="POC1 CENTRIOLAR PROTEIN HOMOLOG"/>
    <property type="match status" value="1"/>
</dbReference>
<protein>
    <recommendedName>
        <fullName evidence="4">EML-like second beta-propeller domain-containing protein</fullName>
    </recommendedName>
</protein>
<dbReference type="InterPro" id="IPR036322">
    <property type="entry name" value="WD40_repeat_dom_sf"/>
</dbReference>
<dbReference type="InterPro" id="IPR019775">
    <property type="entry name" value="WD40_repeat_CS"/>
</dbReference>
<reference evidence="5 6" key="1">
    <citation type="submission" date="2014-04" db="EMBL/GenBank/DDBJ databases">
        <authorList>
            <consortium name="DOE Joint Genome Institute"/>
            <person name="Kuo A."/>
            <person name="Kohler A."/>
            <person name="Nagy L.G."/>
            <person name="Floudas D."/>
            <person name="Copeland A."/>
            <person name="Barry K.W."/>
            <person name="Cichocki N."/>
            <person name="Veneault-Fourrey C."/>
            <person name="LaButti K."/>
            <person name="Lindquist E.A."/>
            <person name="Lipzen A."/>
            <person name="Lundell T."/>
            <person name="Morin E."/>
            <person name="Murat C."/>
            <person name="Sun H."/>
            <person name="Tunlid A."/>
            <person name="Henrissat B."/>
            <person name="Grigoriev I.V."/>
            <person name="Hibbett D.S."/>
            <person name="Martin F."/>
            <person name="Nordberg H.P."/>
            <person name="Cantor M.N."/>
            <person name="Hua S.X."/>
        </authorList>
    </citation>
    <scope>NUCLEOTIDE SEQUENCE [LARGE SCALE GENOMIC DNA]</scope>
    <source>
        <strain evidence="5 6">Foug A</strain>
    </source>
</reference>
<dbReference type="CDD" id="cd00200">
    <property type="entry name" value="WD40"/>
    <property type="match status" value="1"/>
</dbReference>
<feature type="repeat" description="WD" evidence="3">
    <location>
        <begin position="278"/>
        <end position="312"/>
    </location>
</feature>
<dbReference type="Gene3D" id="2.130.10.10">
    <property type="entry name" value="YVTN repeat-like/Quinoprotein amine dehydrogenase"/>
    <property type="match status" value="3"/>
</dbReference>
<dbReference type="SUPFAM" id="SSF50978">
    <property type="entry name" value="WD40 repeat-like"/>
    <property type="match status" value="1"/>
</dbReference>
<evidence type="ECO:0000256" key="2">
    <source>
        <dbReference type="ARBA" id="ARBA00022737"/>
    </source>
</evidence>
<evidence type="ECO:0000256" key="1">
    <source>
        <dbReference type="ARBA" id="ARBA00022574"/>
    </source>
</evidence>
<dbReference type="SMART" id="SM00320">
    <property type="entry name" value="WD40"/>
    <property type="match status" value="5"/>
</dbReference>
<dbReference type="AlphaFoldDB" id="A0A0C3AMC9"/>
<reference evidence="6" key="2">
    <citation type="submission" date="2015-01" db="EMBL/GenBank/DDBJ databases">
        <title>Evolutionary Origins and Diversification of the Mycorrhizal Mutualists.</title>
        <authorList>
            <consortium name="DOE Joint Genome Institute"/>
            <consortium name="Mycorrhizal Genomics Consortium"/>
            <person name="Kohler A."/>
            <person name="Kuo A."/>
            <person name="Nagy L.G."/>
            <person name="Floudas D."/>
            <person name="Copeland A."/>
            <person name="Barry K.W."/>
            <person name="Cichocki N."/>
            <person name="Veneault-Fourrey C."/>
            <person name="LaButti K."/>
            <person name="Lindquist E.A."/>
            <person name="Lipzen A."/>
            <person name="Lundell T."/>
            <person name="Morin E."/>
            <person name="Murat C."/>
            <person name="Riley R."/>
            <person name="Ohm R."/>
            <person name="Sun H."/>
            <person name="Tunlid A."/>
            <person name="Henrissat B."/>
            <person name="Grigoriev I.V."/>
            <person name="Hibbett D.S."/>
            <person name="Martin F."/>
        </authorList>
    </citation>
    <scope>NUCLEOTIDE SEQUENCE [LARGE SCALE GENOMIC DNA]</scope>
    <source>
        <strain evidence="6">Foug A</strain>
    </source>
</reference>
<dbReference type="PROSITE" id="PS00678">
    <property type="entry name" value="WD_REPEATS_1"/>
    <property type="match status" value="5"/>
</dbReference>
<dbReference type="Proteomes" id="UP000053989">
    <property type="component" value="Unassembled WGS sequence"/>
</dbReference>
<dbReference type="InterPro" id="IPR020472">
    <property type="entry name" value="WD40_PAC1"/>
</dbReference>
<proteinExistence type="predicted"/>
<feature type="repeat" description="WD" evidence="3">
    <location>
        <begin position="149"/>
        <end position="190"/>
    </location>
</feature>
<evidence type="ECO:0000313" key="6">
    <source>
        <dbReference type="Proteomes" id="UP000053989"/>
    </source>
</evidence>
<feature type="repeat" description="WD" evidence="3">
    <location>
        <begin position="192"/>
        <end position="233"/>
    </location>
</feature>
<keyword evidence="2" id="KW-0677">Repeat</keyword>
<name>A0A0C3AMC9_9AGAM</name>
<evidence type="ECO:0000313" key="5">
    <source>
        <dbReference type="EMBL" id="KIM66107.1"/>
    </source>
</evidence>
<dbReference type="PRINTS" id="PR00320">
    <property type="entry name" value="GPROTEINBRPT"/>
</dbReference>
<dbReference type="Pfam" id="PF23414">
    <property type="entry name" value="Beta-prop_EML_2"/>
    <property type="match status" value="1"/>
</dbReference>
<feature type="domain" description="EML-like second beta-propeller" evidence="4">
    <location>
        <begin position="114"/>
        <end position="276"/>
    </location>
</feature>
<dbReference type="InterPro" id="IPR001680">
    <property type="entry name" value="WD40_rpt"/>
</dbReference>
<dbReference type="EMBL" id="KN822019">
    <property type="protein sequence ID" value="KIM66107.1"/>
    <property type="molecule type" value="Genomic_DNA"/>
</dbReference>
<sequence length="426" mass="46790">MLFWLEALGVSKLIREAYGALISAERWFWQQRRVEYEELLMFIKDGIQCVQNFAGIIDKSTPHLYISALPFSPSKSILARSLSDTFRGIAQVAVGQQGDWPRSQQVLQGHASAVWSVAFSPNGRHIVSGSLDKTIQLWDAQTGGQVGNLQGHTGSVNSVAFSPDGRHIVSGSLDKTIRLWDAQTGGQVGNPLQGHTKEVDSVAFSPDGRHIVSGSLDKTIQLWDAQTGRRVGKPLQGHTDSVLSVAFSPDGRHIVSGSLDKTIQLWDAQTGGQVGKPLEGNTGPVWSVSFSPDGRHIVSCSGDHMIRLWDVQICGWVGNALQEKAENSFSTTLSPVHSPYSAAHVFQNAHSFFSGMSEDLIHFQNDGWIVGPDMQLLLWVPPSYNRFLYTSQTHLVIPRGHPEIDLSKMAHGFAWNDCYTPISKDN</sequence>
<dbReference type="InterPro" id="IPR015943">
    <property type="entry name" value="WD40/YVTN_repeat-like_dom_sf"/>
</dbReference>
<dbReference type="OrthoDB" id="2689788at2759"/>
<dbReference type="InterPro" id="IPR055442">
    <property type="entry name" value="Beta-prop_EML-like_2nd"/>
</dbReference>
<evidence type="ECO:0000259" key="4">
    <source>
        <dbReference type="Pfam" id="PF23414"/>
    </source>
</evidence>
<dbReference type="PROSITE" id="PS50082">
    <property type="entry name" value="WD_REPEATS_2"/>
    <property type="match status" value="5"/>
</dbReference>
<feature type="repeat" description="WD" evidence="3">
    <location>
        <begin position="107"/>
        <end position="148"/>
    </location>
</feature>
<keyword evidence="1 3" id="KW-0853">WD repeat</keyword>
<organism evidence="5 6">
    <name type="scientific">Scleroderma citrinum Foug A</name>
    <dbReference type="NCBI Taxonomy" id="1036808"/>
    <lineage>
        <taxon>Eukaryota</taxon>
        <taxon>Fungi</taxon>
        <taxon>Dikarya</taxon>
        <taxon>Basidiomycota</taxon>
        <taxon>Agaricomycotina</taxon>
        <taxon>Agaricomycetes</taxon>
        <taxon>Agaricomycetidae</taxon>
        <taxon>Boletales</taxon>
        <taxon>Sclerodermatineae</taxon>
        <taxon>Sclerodermataceae</taxon>
        <taxon>Scleroderma</taxon>
    </lineage>
</organism>
<dbReference type="InterPro" id="IPR050505">
    <property type="entry name" value="WDR55/POC1"/>
</dbReference>
<keyword evidence="6" id="KW-1185">Reference proteome</keyword>
<evidence type="ECO:0000256" key="3">
    <source>
        <dbReference type="PROSITE-ProRule" id="PRU00221"/>
    </source>
</evidence>
<dbReference type="Pfam" id="PF00400">
    <property type="entry name" value="WD40"/>
    <property type="match status" value="1"/>
</dbReference>
<gene>
    <name evidence="5" type="ORF">SCLCIDRAFT_399354</name>
</gene>
<dbReference type="HOGENOM" id="CLU_000288_57_32_1"/>
<accession>A0A0C3AMC9</accession>
<dbReference type="PANTHER" id="PTHR44019">
    <property type="entry name" value="WD REPEAT-CONTAINING PROTEIN 55"/>
    <property type="match status" value="1"/>
</dbReference>
<dbReference type="STRING" id="1036808.A0A0C3AMC9"/>
<dbReference type="PROSITE" id="PS50294">
    <property type="entry name" value="WD_REPEATS_REGION"/>
    <property type="match status" value="5"/>
</dbReference>